<evidence type="ECO:0000313" key="2">
    <source>
        <dbReference type="Proteomes" id="UP000183653"/>
    </source>
</evidence>
<dbReference type="InterPro" id="IPR056470">
    <property type="entry name" value="BesD/HalB-like"/>
</dbReference>
<dbReference type="AlphaFoldDB" id="A0A1H2FK81"/>
<dbReference type="RefSeq" id="WP_057723975.1">
    <property type="nucleotide sequence ID" value="NZ_JYLM01000005.1"/>
</dbReference>
<sequence length="254" mass="29556">MNYALNNTILQKHYDEHFPEQRIFSLRNEFARNGFIKVRDIVDDVLRQQITNEVNGLIDRQIERRDLHLATTDNTPRYMSVVRSEFIAENSELISALSKSEILLDTLSLIADTKIIASVSKDEEYLITKQERKGDTHGWHWGDYSFALIWIIETPPISKGGMLQCVPHTSWDKSNPRIHEILCNNPIATYGFKTGDIYFLRTDTTLHRTIPLNEDATRIILNMTWADEKYLDKNLHGNDRWWENQHAEAAKSLT</sequence>
<evidence type="ECO:0000313" key="1">
    <source>
        <dbReference type="EMBL" id="SDU07756.1"/>
    </source>
</evidence>
<protein>
    <recommendedName>
        <fullName evidence="3">ArpA protein</fullName>
    </recommendedName>
</protein>
<reference evidence="1 2" key="1">
    <citation type="submission" date="2016-10" db="EMBL/GenBank/DDBJ databases">
        <authorList>
            <person name="Varghese N."/>
            <person name="Submissions S."/>
        </authorList>
    </citation>
    <scope>NUCLEOTIDE SEQUENCE [LARGE SCALE GENOMIC DNA]</scope>
    <source>
        <strain evidence="1 2">BS2775</strain>
    </source>
</reference>
<accession>A0A1H2FK81</accession>
<organism evidence="1 2">
    <name type="scientific">Pseudomonas orientalis</name>
    <dbReference type="NCBI Taxonomy" id="76758"/>
    <lineage>
        <taxon>Bacteria</taxon>
        <taxon>Pseudomonadati</taxon>
        <taxon>Pseudomonadota</taxon>
        <taxon>Gammaproteobacteria</taxon>
        <taxon>Pseudomonadales</taxon>
        <taxon>Pseudomonadaceae</taxon>
        <taxon>Pseudomonas</taxon>
    </lineage>
</organism>
<dbReference type="Proteomes" id="UP000183653">
    <property type="component" value="Chromosome I"/>
</dbReference>
<gene>
    <name evidence="1" type="ORF">SAMN04490197_2620</name>
</gene>
<dbReference type="OrthoDB" id="2897833at2"/>
<dbReference type="SUPFAM" id="SSF51197">
    <property type="entry name" value="Clavaminate synthase-like"/>
    <property type="match status" value="1"/>
</dbReference>
<keyword evidence="2" id="KW-1185">Reference proteome</keyword>
<evidence type="ECO:0008006" key="3">
    <source>
        <dbReference type="Google" id="ProtNLM"/>
    </source>
</evidence>
<dbReference type="EMBL" id="LT629782">
    <property type="protein sequence ID" value="SDU07756.1"/>
    <property type="molecule type" value="Genomic_DNA"/>
</dbReference>
<dbReference type="Gene3D" id="2.60.120.620">
    <property type="entry name" value="q2cbj1_9rhob like domain"/>
    <property type="match status" value="1"/>
</dbReference>
<proteinExistence type="predicted"/>
<name>A0A1H2FK81_9PSED</name>
<dbReference type="Pfam" id="PF23169">
    <property type="entry name" value="HalD"/>
    <property type="match status" value="1"/>
</dbReference>